<keyword evidence="2" id="KW-0808">Transferase</keyword>
<dbReference type="InterPro" id="IPR051678">
    <property type="entry name" value="AGP_Transferase"/>
</dbReference>
<evidence type="ECO:0000313" key="3">
    <source>
        <dbReference type="Proteomes" id="UP000054144"/>
    </source>
</evidence>
<organism evidence="2 3">
    <name type="scientific">Fistulina hepatica ATCC 64428</name>
    <dbReference type="NCBI Taxonomy" id="1128425"/>
    <lineage>
        <taxon>Eukaryota</taxon>
        <taxon>Fungi</taxon>
        <taxon>Dikarya</taxon>
        <taxon>Basidiomycota</taxon>
        <taxon>Agaricomycotina</taxon>
        <taxon>Agaricomycetes</taxon>
        <taxon>Agaricomycetidae</taxon>
        <taxon>Agaricales</taxon>
        <taxon>Fistulinaceae</taxon>
        <taxon>Fistulina</taxon>
    </lineage>
</organism>
<dbReference type="SUPFAM" id="SSF56112">
    <property type="entry name" value="Protein kinase-like (PK-like)"/>
    <property type="match status" value="1"/>
</dbReference>
<sequence length="268" mass="30848">MLLGWLFSIYVELRTRYENAFLDGWSTRITWFPFGLLLKIGQADIGLEADTLRFIRHHTSIPVPRVIASATHGEYAYTLMEHVKGLPLEGVWPSLDAQQRASVVAQLRDFVGQLRHLRPPPHVLPDTIGSLNGQALRDSRVSCYHPIGPFETESAFHDRLLVAADTFLDREISEPIRARMRDDHHTVFTHGDLTPRNIIVQGHVVVAIVDWEESGWMPEYWELVKAKWSPGMEKGSDWNEAIWEILSRDNEEDWLRDKQLSDWMVGAF</sequence>
<dbReference type="OrthoDB" id="5404599at2759"/>
<dbReference type="InterPro" id="IPR002575">
    <property type="entry name" value="Aminoglycoside_PTrfase"/>
</dbReference>
<accession>A0A0D7A1G9</accession>
<dbReference type="GO" id="GO:0016301">
    <property type="term" value="F:kinase activity"/>
    <property type="evidence" value="ECO:0007669"/>
    <property type="project" value="UniProtKB-KW"/>
</dbReference>
<dbReference type="AlphaFoldDB" id="A0A0D7A1G9"/>
<dbReference type="Proteomes" id="UP000054144">
    <property type="component" value="Unassembled WGS sequence"/>
</dbReference>
<gene>
    <name evidence="2" type="ORF">FISHEDRAFT_50885</name>
</gene>
<dbReference type="PANTHER" id="PTHR21310:SF58">
    <property type="entry name" value="AMINOGLYCOSIDE PHOSPHOTRANSFERASE DOMAIN-CONTAINING PROTEIN"/>
    <property type="match status" value="1"/>
</dbReference>
<dbReference type="InterPro" id="IPR011009">
    <property type="entry name" value="Kinase-like_dom_sf"/>
</dbReference>
<protein>
    <submittedName>
        <fullName evidence="2">Kinase-like protein</fullName>
    </submittedName>
</protein>
<evidence type="ECO:0000259" key="1">
    <source>
        <dbReference type="Pfam" id="PF01636"/>
    </source>
</evidence>
<dbReference type="Gene3D" id="3.90.1200.10">
    <property type="match status" value="1"/>
</dbReference>
<name>A0A0D7A1G9_9AGAR</name>
<keyword evidence="3" id="KW-1185">Reference proteome</keyword>
<dbReference type="PANTHER" id="PTHR21310">
    <property type="entry name" value="AMINOGLYCOSIDE PHOSPHOTRANSFERASE-RELATED-RELATED"/>
    <property type="match status" value="1"/>
</dbReference>
<proteinExistence type="predicted"/>
<dbReference type="CDD" id="cd05120">
    <property type="entry name" value="APH_ChoK_like"/>
    <property type="match status" value="1"/>
</dbReference>
<reference evidence="2 3" key="1">
    <citation type="journal article" date="2015" name="Fungal Genet. Biol.">
        <title>Evolution of novel wood decay mechanisms in Agaricales revealed by the genome sequences of Fistulina hepatica and Cylindrobasidium torrendii.</title>
        <authorList>
            <person name="Floudas D."/>
            <person name="Held B.W."/>
            <person name="Riley R."/>
            <person name="Nagy L.G."/>
            <person name="Koehler G."/>
            <person name="Ransdell A.S."/>
            <person name="Younus H."/>
            <person name="Chow J."/>
            <person name="Chiniquy J."/>
            <person name="Lipzen A."/>
            <person name="Tritt A."/>
            <person name="Sun H."/>
            <person name="Haridas S."/>
            <person name="LaButti K."/>
            <person name="Ohm R.A."/>
            <person name="Kues U."/>
            <person name="Blanchette R.A."/>
            <person name="Grigoriev I.V."/>
            <person name="Minto R.E."/>
            <person name="Hibbett D.S."/>
        </authorList>
    </citation>
    <scope>NUCLEOTIDE SEQUENCE [LARGE SCALE GENOMIC DNA]</scope>
    <source>
        <strain evidence="2 3">ATCC 64428</strain>
    </source>
</reference>
<dbReference type="EMBL" id="KN882067">
    <property type="protein sequence ID" value="KIY44663.1"/>
    <property type="molecule type" value="Genomic_DNA"/>
</dbReference>
<evidence type="ECO:0000313" key="2">
    <source>
        <dbReference type="EMBL" id="KIY44663.1"/>
    </source>
</evidence>
<feature type="domain" description="Aminoglycoside phosphotransferase" evidence="1">
    <location>
        <begin position="43"/>
        <end position="250"/>
    </location>
</feature>
<dbReference type="Pfam" id="PF01636">
    <property type="entry name" value="APH"/>
    <property type="match status" value="1"/>
</dbReference>
<keyword evidence="2" id="KW-0418">Kinase</keyword>